<reference evidence="1 2" key="1">
    <citation type="submission" date="2021-06" db="EMBL/GenBank/DDBJ databases">
        <authorList>
            <person name="Palmer J.M."/>
        </authorList>
    </citation>
    <scope>NUCLEOTIDE SEQUENCE [LARGE SCALE GENOMIC DNA]</scope>
    <source>
        <strain evidence="2">if_2019</strain>
        <tissue evidence="1">Muscle</tissue>
    </source>
</reference>
<accession>A0ABV0U670</accession>
<organism evidence="1 2">
    <name type="scientific">Ilyodon furcidens</name>
    <name type="common">goldbreast splitfin</name>
    <dbReference type="NCBI Taxonomy" id="33524"/>
    <lineage>
        <taxon>Eukaryota</taxon>
        <taxon>Metazoa</taxon>
        <taxon>Chordata</taxon>
        <taxon>Craniata</taxon>
        <taxon>Vertebrata</taxon>
        <taxon>Euteleostomi</taxon>
        <taxon>Actinopterygii</taxon>
        <taxon>Neopterygii</taxon>
        <taxon>Teleostei</taxon>
        <taxon>Neoteleostei</taxon>
        <taxon>Acanthomorphata</taxon>
        <taxon>Ovalentaria</taxon>
        <taxon>Atherinomorphae</taxon>
        <taxon>Cyprinodontiformes</taxon>
        <taxon>Goodeidae</taxon>
        <taxon>Ilyodon</taxon>
    </lineage>
</organism>
<sequence>MERKQWLKNFRKPFLFAAAVRDHKMPLERMRHQQIRPRGKHSHAIKEAAATRQSLNKYGFISVICVRGRTYALLSFFCHISLVHTVDHHGPHRWPGGQGENHCAQ</sequence>
<protein>
    <submittedName>
        <fullName evidence="1">Uncharacterized protein</fullName>
    </submittedName>
</protein>
<evidence type="ECO:0000313" key="2">
    <source>
        <dbReference type="Proteomes" id="UP001482620"/>
    </source>
</evidence>
<dbReference type="Proteomes" id="UP001482620">
    <property type="component" value="Unassembled WGS sequence"/>
</dbReference>
<gene>
    <name evidence="1" type="ORF">ILYODFUR_016226</name>
</gene>
<proteinExistence type="predicted"/>
<dbReference type="EMBL" id="JAHRIQ010059394">
    <property type="protein sequence ID" value="MEQ2240556.1"/>
    <property type="molecule type" value="Genomic_DNA"/>
</dbReference>
<comment type="caution">
    <text evidence="1">The sequence shown here is derived from an EMBL/GenBank/DDBJ whole genome shotgun (WGS) entry which is preliminary data.</text>
</comment>
<name>A0ABV0U670_9TELE</name>
<evidence type="ECO:0000313" key="1">
    <source>
        <dbReference type="EMBL" id="MEQ2240556.1"/>
    </source>
</evidence>
<feature type="non-terminal residue" evidence="1">
    <location>
        <position position="105"/>
    </location>
</feature>
<keyword evidence="2" id="KW-1185">Reference proteome</keyword>